<dbReference type="InterPro" id="IPR047817">
    <property type="entry name" value="ABC2_TM_bact-type"/>
</dbReference>
<comment type="subcellular location">
    <subcellularLocation>
        <location evidence="1">Cell membrane</location>
        <topology evidence="1">Multi-pass membrane protein</topology>
    </subcellularLocation>
</comment>
<keyword evidence="4 7" id="KW-0812">Transmembrane</keyword>
<dbReference type="PROSITE" id="PS51012">
    <property type="entry name" value="ABC_TM2"/>
    <property type="match status" value="1"/>
</dbReference>
<accession>A0A6J6ZGR3</accession>
<evidence type="ECO:0000256" key="7">
    <source>
        <dbReference type="SAM" id="Phobius"/>
    </source>
</evidence>
<dbReference type="GO" id="GO:0005886">
    <property type="term" value="C:plasma membrane"/>
    <property type="evidence" value="ECO:0007669"/>
    <property type="project" value="UniProtKB-SubCell"/>
</dbReference>
<evidence type="ECO:0000256" key="4">
    <source>
        <dbReference type="ARBA" id="ARBA00022692"/>
    </source>
</evidence>
<evidence type="ECO:0000256" key="6">
    <source>
        <dbReference type="ARBA" id="ARBA00023136"/>
    </source>
</evidence>
<feature type="transmembrane region" description="Helical" evidence="7">
    <location>
        <begin position="124"/>
        <end position="151"/>
    </location>
</feature>
<evidence type="ECO:0000256" key="2">
    <source>
        <dbReference type="ARBA" id="ARBA00022448"/>
    </source>
</evidence>
<name>A0A6J6ZGR3_9ZZZZ</name>
<dbReference type="PANTHER" id="PTHR30413">
    <property type="entry name" value="INNER MEMBRANE TRANSPORT PERMEASE"/>
    <property type="match status" value="1"/>
</dbReference>
<gene>
    <name evidence="9" type="ORF">UFOPK3004_01769</name>
</gene>
<evidence type="ECO:0000259" key="8">
    <source>
        <dbReference type="PROSITE" id="PS51012"/>
    </source>
</evidence>
<feature type="transmembrane region" description="Helical" evidence="7">
    <location>
        <begin position="83"/>
        <end position="103"/>
    </location>
</feature>
<keyword evidence="3" id="KW-1003">Cell membrane</keyword>
<feature type="transmembrane region" description="Helical" evidence="7">
    <location>
        <begin position="193"/>
        <end position="211"/>
    </location>
</feature>
<feature type="domain" description="ABC transmembrane type-2" evidence="8">
    <location>
        <begin position="52"/>
        <end position="276"/>
    </location>
</feature>
<reference evidence="9" key="1">
    <citation type="submission" date="2020-05" db="EMBL/GenBank/DDBJ databases">
        <authorList>
            <person name="Chiriac C."/>
            <person name="Salcher M."/>
            <person name="Ghai R."/>
            <person name="Kavagutti S V."/>
        </authorList>
    </citation>
    <scope>NUCLEOTIDE SEQUENCE</scope>
</reference>
<dbReference type="InterPro" id="IPR013525">
    <property type="entry name" value="ABC2_TM"/>
</dbReference>
<dbReference type="AlphaFoldDB" id="A0A6J6ZGR3"/>
<evidence type="ECO:0000256" key="1">
    <source>
        <dbReference type="ARBA" id="ARBA00004651"/>
    </source>
</evidence>
<proteinExistence type="predicted"/>
<evidence type="ECO:0000256" key="3">
    <source>
        <dbReference type="ARBA" id="ARBA00022475"/>
    </source>
</evidence>
<keyword evidence="6 7" id="KW-0472">Membrane</keyword>
<protein>
    <submittedName>
        <fullName evidence="9">Unannotated protein</fullName>
    </submittedName>
</protein>
<dbReference type="PANTHER" id="PTHR30413:SF10">
    <property type="entry name" value="CAPSULE POLYSACCHARIDE EXPORT INNER-MEMBRANE PROTEIN CTRC"/>
    <property type="match status" value="1"/>
</dbReference>
<evidence type="ECO:0000256" key="5">
    <source>
        <dbReference type="ARBA" id="ARBA00022989"/>
    </source>
</evidence>
<evidence type="ECO:0000313" key="9">
    <source>
        <dbReference type="EMBL" id="CAB4819844.1"/>
    </source>
</evidence>
<dbReference type="GO" id="GO:0015920">
    <property type="term" value="P:lipopolysaccharide transport"/>
    <property type="evidence" value="ECO:0007669"/>
    <property type="project" value="TreeGrafter"/>
</dbReference>
<feature type="transmembrane region" description="Helical" evidence="7">
    <location>
        <begin position="51"/>
        <end position="71"/>
    </location>
</feature>
<organism evidence="9">
    <name type="scientific">freshwater metagenome</name>
    <dbReference type="NCBI Taxonomy" id="449393"/>
    <lineage>
        <taxon>unclassified sequences</taxon>
        <taxon>metagenomes</taxon>
        <taxon>ecological metagenomes</taxon>
    </lineage>
</organism>
<dbReference type="GO" id="GO:0140359">
    <property type="term" value="F:ABC-type transporter activity"/>
    <property type="evidence" value="ECO:0007669"/>
    <property type="project" value="InterPro"/>
</dbReference>
<feature type="transmembrane region" description="Helical" evidence="7">
    <location>
        <begin position="157"/>
        <end position="186"/>
    </location>
</feature>
<dbReference type="Pfam" id="PF01061">
    <property type="entry name" value="ABC2_membrane"/>
    <property type="match status" value="1"/>
</dbReference>
<dbReference type="EMBL" id="CAFAAL010000228">
    <property type="protein sequence ID" value="CAB4819844.1"/>
    <property type="molecule type" value="Genomic_DNA"/>
</dbReference>
<keyword evidence="2" id="KW-0813">Transport</keyword>
<sequence length="284" mass="32474">MRGTALRLTVGRPQRGPVGSVAETLMSLVQRRRLILYLTIARVRQDGGNTLIGNLWLILDPTLQLAIYYFLVGIVFNRPQADFPLFLFAAILPWRWFTSGLSVSTESVRSRDRVMRQIAFPQIVLPFSTLAASTIEFFFGLVPLFSLYFAYPHRLSTWILAMPLVMAVQLLWMIPFAIMLSALNVFLRDIGNFLRHALRLLFYISPALFSYERIRGILDPHPPAHLLLDLNPMAYILTAYRDLLYEGRSADWGTLAVVACASLPFTLVSIYLFRRMSPWFVKVL</sequence>
<feature type="transmembrane region" description="Helical" evidence="7">
    <location>
        <begin position="252"/>
        <end position="273"/>
    </location>
</feature>
<keyword evidence="5 7" id="KW-1133">Transmembrane helix</keyword>